<dbReference type="InterPro" id="IPR052306">
    <property type="entry name" value="CYP450_71D"/>
</dbReference>
<dbReference type="GO" id="GO:0016020">
    <property type="term" value="C:membrane"/>
    <property type="evidence" value="ECO:0007669"/>
    <property type="project" value="UniProtKB-SubCell"/>
</dbReference>
<evidence type="ECO:0000256" key="1">
    <source>
        <dbReference type="ARBA" id="ARBA00001971"/>
    </source>
</evidence>
<evidence type="ECO:0000256" key="5">
    <source>
        <dbReference type="ARBA" id="ARBA00022692"/>
    </source>
</evidence>
<keyword evidence="6" id="KW-0479">Metal-binding</keyword>
<keyword evidence="8" id="KW-0560">Oxidoreductase</keyword>
<evidence type="ECO:0000256" key="10">
    <source>
        <dbReference type="ARBA" id="ARBA00023033"/>
    </source>
</evidence>
<evidence type="ECO:0000256" key="8">
    <source>
        <dbReference type="ARBA" id="ARBA00023002"/>
    </source>
</evidence>
<feature type="region of interest" description="Disordered" evidence="12">
    <location>
        <begin position="97"/>
        <end position="117"/>
    </location>
</feature>
<sequence length="125" mass="13716">MRKVQDEVRSALAGHDTVTEDNLTNLHYLQLIIKETLRLHPPAPLLVPRECRNSFRVLGYDVPQGTMVLVNAWAMEETRSIGTRPTILCRKGLSRVEGTSKGWTSSSSCSAPAGGYAPAKLLSPK</sequence>
<comment type="similarity">
    <text evidence="3">Belongs to the cytochrome P450 family.</text>
</comment>
<evidence type="ECO:0000256" key="9">
    <source>
        <dbReference type="ARBA" id="ARBA00023004"/>
    </source>
</evidence>
<keyword evidence="7" id="KW-1133">Transmembrane helix</keyword>
<comment type="subcellular location">
    <subcellularLocation>
        <location evidence="2">Membrane</location>
        <topology evidence="2">Single-pass membrane protein</topology>
    </subcellularLocation>
</comment>
<name>A0AAV5BVT2_ELECO</name>
<dbReference type="GO" id="GO:0020037">
    <property type="term" value="F:heme binding"/>
    <property type="evidence" value="ECO:0007669"/>
    <property type="project" value="InterPro"/>
</dbReference>
<organism evidence="13 14">
    <name type="scientific">Eleusine coracana subsp. coracana</name>
    <dbReference type="NCBI Taxonomy" id="191504"/>
    <lineage>
        <taxon>Eukaryota</taxon>
        <taxon>Viridiplantae</taxon>
        <taxon>Streptophyta</taxon>
        <taxon>Embryophyta</taxon>
        <taxon>Tracheophyta</taxon>
        <taxon>Spermatophyta</taxon>
        <taxon>Magnoliopsida</taxon>
        <taxon>Liliopsida</taxon>
        <taxon>Poales</taxon>
        <taxon>Poaceae</taxon>
        <taxon>PACMAD clade</taxon>
        <taxon>Chloridoideae</taxon>
        <taxon>Cynodonteae</taxon>
        <taxon>Eleusininae</taxon>
        <taxon>Eleusine</taxon>
    </lineage>
</organism>
<dbReference type="PANTHER" id="PTHR47953">
    <property type="entry name" value="OS08G0105600 PROTEIN"/>
    <property type="match status" value="1"/>
</dbReference>
<gene>
    <name evidence="13" type="primary">ga06713</name>
    <name evidence="13" type="ORF">PR202_ga06713</name>
</gene>
<dbReference type="InterPro" id="IPR001128">
    <property type="entry name" value="Cyt_P450"/>
</dbReference>
<keyword evidence="4" id="KW-0349">Heme</keyword>
<keyword evidence="14" id="KW-1185">Reference proteome</keyword>
<evidence type="ECO:0000256" key="6">
    <source>
        <dbReference type="ARBA" id="ARBA00022723"/>
    </source>
</evidence>
<evidence type="ECO:0000256" key="12">
    <source>
        <dbReference type="SAM" id="MobiDB-lite"/>
    </source>
</evidence>
<protein>
    <submittedName>
        <fullName evidence="13">Uncharacterized protein</fullName>
    </submittedName>
</protein>
<keyword evidence="5" id="KW-0812">Transmembrane</keyword>
<dbReference type="EMBL" id="BQKI01000003">
    <property type="protein sequence ID" value="GJM90435.1"/>
    <property type="molecule type" value="Genomic_DNA"/>
</dbReference>
<dbReference type="AlphaFoldDB" id="A0AAV5BVT2"/>
<reference evidence="13" key="1">
    <citation type="journal article" date="2018" name="DNA Res.">
        <title>Multiple hybrid de novo genome assembly of finger millet, an orphan allotetraploid crop.</title>
        <authorList>
            <person name="Hatakeyama M."/>
            <person name="Aluri S."/>
            <person name="Balachadran M.T."/>
            <person name="Sivarajan S.R."/>
            <person name="Patrignani A."/>
            <person name="Gruter S."/>
            <person name="Poveda L."/>
            <person name="Shimizu-Inatsugi R."/>
            <person name="Baeten J."/>
            <person name="Francoijs K.J."/>
            <person name="Nataraja K.N."/>
            <person name="Reddy Y.A.N."/>
            <person name="Phadnis S."/>
            <person name="Ravikumar R.L."/>
            <person name="Schlapbach R."/>
            <person name="Sreeman S.M."/>
            <person name="Shimizu K.K."/>
        </authorList>
    </citation>
    <scope>NUCLEOTIDE SEQUENCE</scope>
</reference>
<proteinExistence type="inferred from homology"/>
<evidence type="ECO:0000256" key="4">
    <source>
        <dbReference type="ARBA" id="ARBA00022617"/>
    </source>
</evidence>
<dbReference type="Proteomes" id="UP001054889">
    <property type="component" value="Unassembled WGS sequence"/>
</dbReference>
<keyword evidence="10" id="KW-0503">Monooxygenase</keyword>
<evidence type="ECO:0000256" key="11">
    <source>
        <dbReference type="ARBA" id="ARBA00023136"/>
    </source>
</evidence>
<keyword evidence="9" id="KW-0408">Iron</keyword>
<comment type="cofactor">
    <cofactor evidence="1">
        <name>heme</name>
        <dbReference type="ChEBI" id="CHEBI:30413"/>
    </cofactor>
</comment>
<dbReference type="GO" id="GO:0005506">
    <property type="term" value="F:iron ion binding"/>
    <property type="evidence" value="ECO:0007669"/>
    <property type="project" value="InterPro"/>
</dbReference>
<evidence type="ECO:0000313" key="14">
    <source>
        <dbReference type="Proteomes" id="UP001054889"/>
    </source>
</evidence>
<evidence type="ECO:0000256" key="2">
    <source>
        <dbReference type="ARBA" id="ARBA00004167"/>
    </source>
</evidence>
<keyword evidence="11" id="KW-0472">Membrane</keyword>
<dbReference type="SUPFAM" id="SSF48264">
    <property type="entry name" value="Cytochrome P450"/>
    <property type="match status" value="1"/>
</dbReference>
<dbReference type="GO" id="GO:0004497">
    <property type="term" value="F:monooxygenase activity"/>
    <property type="evidence" value="ECO:0007669"/>
    <property type="project" value="UniProtKB-KW"/>
</dbReference>
<dbReference type="PANTHER" id="PTHR47953:SF19">
    <property type="entry name" value="OS06G0641600 PROTEIN"/>
    <property type="match status" value="1"/>
</dbReference>
<evidence type="ECO:0000256" key="7">
    <source>
        <dbReference type="ARBA" id="ARBA00022989"/>
    </source>
</evidence>
<reference evidence="13" key="2">
    <citation type="submission" date="2021-12" db="EMBL/GenBank/DDBJ databases">
        <title>Resequencing data analysis of finger millet.</title>
        <authorList>
            <person name="Hatakeyama M."/>
            <person name="Aluri S."/>
            <person name="Balachadran M.T."/>
            <person name="Sivarajan S.R."/>
            <person name="Poveda L."/>
            <person name="Shimizu-Inatsugi R."/>
            <person name="Schlapbach R."/>
            <person name="Sreeman S.M."/>
            <person name="Shimizu K.K."/>
        </authorList>
    </citation>
    <scope>NUCLEOTIDE SEQUENCE</scope>
</reference>
<evidence type="ECO:0000256" key="3">
    <source>
        <dbReference type="ARBA" id="ARBA00010617"/>
    </source>
</evidence>
<dbReference type="InterPro" id="IPR036396">
    <property type="entry name" value="Cyt_P450_sf"/>
</dbReference>
<dbReference type="GO" id="GO:0016705">
    <property type="term" value="F:oxidoreductase activity, acting on paired donors, with incorporation or reduction of molecular oxygen"/>
    <property type="evidence" value="ECO:0007669"/>
    <property type="project" value="InterPro"/>
</dbReference>
<comment type="caution">
    <text evidence="13">The sequence shown here is derived from an EMBL/GenBank/DDBJ whole genome shotgun (WGS) entry which is preliminary data.</text>
</comment>
<accession>A0AAV5BVT2</accession>
<dbReference type="Gene3D" id="1.10.630.10">
    <property type="entry name" value="Cytochrome P450"/>
    <property type="match status" value="1"/>
</dbReference>
<evidence type="ECO:0000313" key="13">
    <source>
        <dbReference type="EMBL" id="GJM90435.1"/>
    </source>
</evidence>
<dbReference type="Pfam" id="PF00067">
    <property type="entry name" value="p450"/>
    <property type="match status" value="1"/>
</dbReference>